<dbReference type="PANTHER" id="PTHR21310">
    <property type="entry name" value="AMINOGLYCOSIDE PHOSPHOTRANSFERASE-RELATED-RELATED"/>
    <property type="match status" value="1"/>
</dbReference>
<protein>
    <submittedName>
        <fullName evidence="2">Uncharacterized protein</fullName>
    </submittedName>
</protein>
<dbReference type="InterPro" id="IPR051678">
    <property type="entry name" value="AGP_Transferase"/>
</dbReference>
<dbReference type="OrthoDB" id="5327538at2759"/>
<dbReference type="SUPFAM" id="SSF56112">
    <property type="entry name" value="Protein kinase-like (PK-like)"/>
    <property type="match status" value="1"/>
</dbReference>
<keyword evidence="3" id="KW-1185">Reference proteome</keyword>
<evidence type="ECO:0000256" key="1">
    <source>
        <dbReference type="SAM" id="MobiDB-lite"/>
    </source>
</evidence>
<dbReference type="Gene3D" id="3.90.1200.10">
    <property type="match status" value="1"/>
</dbReference>
<gene>
    <name evidence="2" type="ORF">SI65_01104</name>
</gene>
<dbReference type="InterPro" id="IPR011009">
    <property type="entry name" value="Kinase-like_dom_sf"/>
</dbReference>
<dbReference type="EMBL" id="JXNT01000001">
    <property type="protein sequence ID" value="ODM23515.1"/>
    <property type="molecule type" value="Genomic_DNA"/>
</dbReference>
<dbReference type="VEuPathDB" id="FungiDB:SI65_01104"/>
<evidence type="ECO:0000313" key="3">
    <source>
        <dbReference type="Proteomes" id="UP000094569"/>
    </source>
</evidence>
<accession>A0A1E3BRD7</accession>
<feature type="compositionally biased region" description="Basic and acidic residues" evidence="1">
    <location>
        <begin position="219"/>
        <end position="247"/>
    </location>
</feature>
<organism evidence="2 3">
    <name type="scientific">Aspergillus cristatus</name>
    <name type="common">Chinese Fuzhuan brick tea-fermentation fungus</name>
    <name type="synonym">Eurotium cristatum</name>
    <dbReference type="NCBI Taxonomy" id="573508"/>
    <lineage>
        <taxon>Eukaryota</taxon>
        <taxon>Fungi</taxon>
        <taxon>Dikarya</taxon>
        <taxon>Ascomycota</taxon>
        <taxon>Pezizomycotina</taxon>
        <taxon>Eurotiomycetes</taxon>
        <taxon>Eurotiomycetidae</taxon>
        <taxon>Eurotiales</taxon>
        <taxon>Aspergillaceae</taxon>
        <taxon>Aspergillus</taxon>
        <taxon>Aspergillus subgen. Aspergillus</taxon>
    </lineage>
</organism>
<comment type="caution">
    <text evidence="2">The sequence shown here is derived from an EMBL/GenBank/DDBJ whole genome shotgun (WGS) entry which is preliminary data.</text>
</comment>
<evidence type="ECO:0000313" key="2">
    <source>
        <dbReference type="EMBL" id="ODM23515.1"/>
    </source>
</evidence>
<reference evidence="2 3" key="1">
    <citation type="journal article" date="2016" name="BMC Genomics">
        <title>Comparative genomic and transcriptomic analyses of the Fuzhuan brick tea-fermentation fungus Aspergillus cristatus.</title>
        <authorList>
            <person name="Ge Y."/>
            <person name="Wang Y."/>
            <person name="Liu Y."/>
            <person name="Tan Y."/>
            <person name="Ren X."/>
            <person name="Zhang X."/>
            <person name="Hyde K.D."/>
            <person name="Liu Y."/>
            <person name="Liu Z."/>
        </authorList>
    </citation>
    <scope>NUCLEOTIDE SEQUENCE [LARGE SCALE GENOMIC DNA]</scope>
    <source>
        <strain evidence="2 3">GZAAS20.1005</strain>
    </source>
</reference>
<proteinExistence type="predicted"/>
<dbReference type="STRING" id="573508.A0A1E3BRD7"/>
<feature type="region of interest" description="Disordered" evidence="1">
    <location>
        <begin position="212"/>
        <end position="247"/>
    </location>
</feature>
<dbReference type="AlphaFoldDB" id="A0A1E3BRD7"/>
<sequence>MRFKEHAEALPLSHHCFVAPVPHRDDYESSAQYCRACDVWNDFVAVENKLDSSDNRLDYVIAGDSLRDIVQRLDPPKTKPESFPLCHPDLSVNNIYVDDSYNITCIIDWEFASTVPEAMLLIPPGLLQSRDELSQDLIAAFRDGLSAAISSRTRTAKCNTSLGSPQQSRCFWLLTRLLNLDSEHDFNLFTPVWDFIHGYEKDMRQYFNDQRSSPHYRQRYKEMRPEDEPLETQRKERDYLRHQDMYG</sequence>
<dbReference type="PANTHER" id="PTHR21310:SF15">
    <property type="entry name" value="AMINOGLYCOSIDE PHOSPHOTRANSFERASE DOMAIN-CONTAINING PROTEIN"/>
    <property type="match status" value="1"/>
</dbReference>
<dbReference type="Proteomes" id="UP000094569">
    <property type="component" value="Unassembled WGS sequence"/>
</dbReference>
<name>A0A1E3BRD7_ASPCR</name>